<evidence type="ECO:0000313" key="1">
    <source>
        <dbReference type="EMBL" id="MFC4740643.1"/>
    </source>
</evidence>
<sequence>MPFPSGLGKLLFFVFVSFSSFSQSKINQFLTPSDSLNSSRRTSVFIVEGALLGTTLIGLNQIWYKDYEKSKFHFINDNDQWLQMDKLGHMYSSYHLGRIGAEALQWSGASKKEQLIYGSTIGLGFLTVVEVFDGYSSEWGASSGDIIANVSGTALYVSQELLWNEQRITPKFSYHKTDFPSLRPNTLGENSLEQVLKDYNGQNYWLSFNIYSFTKLDFVPKWLNLAIGHGGSGMLFGTKSDALENGYIQNEYRQFYLSLDVDLTKIKTNSHFLKTIFSVFNTIKIPTPTLQLNSNKEVRAYGFFF</sequence>
<evidence type="ECO:0000313" key="2">
    <source>
        <dbReference type="Proteomes" id="UP001595885"/>
    </source>
</evidence>
<dbReference type="Pfam" id="PF10043">
    <property type="entry name" value="DUF2279"/>
    <property type="match status" value="1"/>
</dbReference>
<dbReference type="RefSeq" id="WP_379742426.1">
    <property type="nucleotide sequence ID" value="NZ_JBHSGW010000026.1"/>
</dbReference>
<reference evidence="2" key="1">
    <citation type="journal article" date="2019" name="Int. J. Syst. Evol. Microbiol.">
        <title>The Global Catalogue of Microorganisms (GCM) 10K type strain sequencing project: providing services to taxonomists for standard genome sequencing and annotation.</title>
        <authorList>
            <consortium name="The Broad Institute Genomics Platform"/>
            <consortium name="The Broad Institute Genome Sequencing Center for Infectious Disease"/>
            <person name="Wu L."/>
            <person name="Ma J."/>
        </authorList>
    </citation>
    <scope>NUCLEOTIDE SEQUENCE [LARGE SCALE GENOMIC DNA]</scope>
    <source>
        <strain evidence="2">CCUG 50349</strain>
    </source>
</reference>
<organism evidence="1 2">
    <name type="scientific">Flavobacterium ponti</name>
    <dbReference type="NCBI Taxonomy" id="665133"/>
    <lineage>
        <taxon>Bacteria</taxon>
        <taxon>Pseudomonadati</taxon>
        <taxon>Bacteroidota</taxon>
        <taxon>Flavobacteriia</taxon>
        <taxon>Flavobacteriales</taxon>
        <taxon>Flavobacteriaceae</taxon>
        <taxon>Flavobacterium</taxon>
    </lineage>
</organism>
<dbReference type="EMBL" id="JBHSGW010000026">
    <property type="protein sequence ID" value="MFC4740643.1"/>
    <property type="molecule type" value="Genomic_DNA"/>
</dbReference>
<accession>A0ABV9P4V4</accession>
<protein>
    <submittedName>
        <fullName evidence="1">DUF2279 domain-containing protein</fullName>
    </submittedName>
</protein>
<proteinExistence type="predicted"/>
<comment type="caution">
    <text evidence="1">The sequence shown here is derived from an EMBL/GenBank/DDBJ whole genome shotgun (WGS) entry which is preliminary data.</text>
</comment>
<dbReference type="InterPro" id="IPR018736">
    <property type="entry name" value="DUF2279_periplasmic_lipo"/>
</dbReference>
<dbReference type="Proteomes" id="UP001595885">
    <property type="component" value="Unassembled WGS sequence"/>
</dbReference>
<gene>
    <name evidence="1" type="ORF">ACFO3U_11635</name>
</gene>
<name>A0ABV9P4V4_9FLAO</name>
<keyword evidence="2" id="KW-1185">Reference proteome</keyword>